<dbReference type="RefSeq" id="WP_171323933.1">
    <property type="nucleotide sequence ID" value="NZ_JABFBC010000001.1"/>
</dbReference>
<dbReference type="PANTHER" id="PTHR34136">
    <property type="match status" value="1"/>
</dbReference>
<sequence length="261" mass="28358">MKAQHIMLGGVPVATLTEAGLVARMLEDCAQRRARPGTPPVLVFDSNAQAISLRATDPAYAAALSGADIVHADGQAVVWLSRLRRGPQVPERTATTDLIHAAARAAEGAGLGFYLLGGTEEVNRRCAERLVQLYPRLRLAGRRNGYFPCDEEAAVCDAVAASGADVVWVGLGKPREQVFAHANRERLGCGWVVTCGGCFNFVAGDYRRAPRWMQRAGLEWLHRAATGPRYLVGRYAVTIPHALWQVVRRDLLGAREDRHAG</sequence>
<organism evidence="3 4">
    <name type="scientific">Halovulum dunhuangense</name>
    <dbReference type="NCBI Taxonomy" id="1505036"/>
    <lineage>
        <taxon>Bacteria</taxon>
        <taxon>Pseudomonadati</taxon>
        <taxon>Pseudomonadota</taxon>
        <taxon>Alphaproteobacteria</taxon>
        <taxon>Rhodobacterales</taxon>
        <taxon>Paracoccaceae</taxon>
        <taxon>Halovulum</taxon>
    </lineage>
</organism>
<evidence type="ECO:0000256" key="1">
    <source>
        <dbReference type="ARBA" id="ARBA00022676"/>
    </source>
</evidence>
<gene>
    <name evidence="3" type="ORF">HMH01_07560</name>
</gene>
<reference evidence="3 4" key="1">
    <citation type="submission" date="2020-05" db="EMBL/GenBank/DDBJ databases">
        <title>Gimesia benthica sp. nov., a novel planctomycete isolated from a deep-sea water sample of the Northwest Indian Ocean.</title>
        <authorList>
            <person name="Wang J."/>
            <person name="Ruan C."/>
            <person name="Song L."/>
            <person name="Zhu Y."/>
            <person name="Li A."/>
            <person name="Zheng X."/>
            <person name="Wang L."/>
            <person name="Lu Z."/>
            <person name="Huang Y."/>
            <person name="Du W."/>
            <person name="Zhou Y."/>
            <person name="Huang L."/>
            <person name="Dai X."/>
        </authorList>
    </citation>
    <scope>NUCLEOTIDE SEQUENCE [LARGE SCALE GENOMIC DNA]</scope>
    <source>
        <strain evidence="3 4">YYQ-30</strain>
    </source>
</reference>
<comment type="caution">
    <text evidence="3">The sequence shown here is derived from an EMBL/GenBank/DDBJ whole genome shotgun (WGS) entry which is preliminary data.</text>
</comment>
<evidence type="ECO:0000313" key="4">
    <source>
        <dbReference type="Proteomes" id="UP000572377"/>
    </source>
</evidence>
<evidence type="ECO:0000256" key="2">
    <source>
        <dbReference type="ARBA" id="ARBA00022679"/>
    </source>
</evidence>
<keyword evidence="1" id="KW-0328">Glycosyltransferase</keyword>
<dbReference type="AlphaFoldDB" id="A0A849L1Z8"/>
<protein>
    <submittedName>
        <fullName evidence="3">WecB/TagA/CpsF family glycosyltransferase</fullName>
    </submittedName>
</protein>
<dbReference type="Proteomes" id="UP000572377">
    <property type="component" value="Unassembled WGS sequence"/>
</dbReference>
<keyword evidence="2 3" id="KW-0808">Transferase</keyword>
<proteinExistence type="predicted"/>
<name>A0A849L1Z8_9RHOB</name>
<dbReference type="PANTHER" id="PTHR34136:SF1">
    <property type="entry name" value="UDP-N-ACETYL-D-MANNOSAMINURONIC ACID TRANSFERASE"/>
    <property type="match status" value="1"/>
</dbReference>
<dbReference type="NCBIfam" id="TIGR00696">
    <property type="entry name" value="wecG_tagA_cpsF"/>
    <property type="match status" value="1"/>
</dbReference>
<accession>A0A849L1Z8</accession>
<dbReference type="Pfam" id="PF03808">
    <property type="entry name" value="Glyco_tran_WecG"/>
    <property type="match status" value="1"/>
</dbReference>
<dbReference type="EMBL" id="JABFBC010000001">
    <property type="protein sequence ID" value="NNU80295.1"/>
    <property type="molecule type" value="Genomic_DNA"/>
</dbReference>
<keyword evidence="4" id="KW-1185">Reference proteome</keyword>
<evidence type="ECO:0000313" key="3">
    <source>
        <dbReference type="EMBL" id="NNU80295.1"/>
    </source>
</evidence>
<dbReference type="InterPro" id="IPR004629">
    <property type="entry name" value="WecG_TagA_CpsF"/>
</dbReference>
<dbReference type="CDD" id="cd06533">
    <property type="entry name" value="Glyco_transf_WecG_TagA"/>
    <property type="match status" value="1"/>
</dbReference>
<dbReference type="GO" id="GO:0016758">
    <property type="term" value="F:hexosyltransferase activity"/>
    <property type="evidence" value="ECO:0007669"/>
    <property type="project" value="TreeGrafter"/>
</dbReference>